<dbReference type="VEuPathDB" id="TriTrypDB:ADEAN_000994200"/>
<dbReference type="EMBL" id="LR877170">
    <property type="protein sequence ID" value="CAD2222398.1"/>
    <property type="molecule type" value="Genomic_DNA"/>
</dbReference>
<evidence type="ECO:0000256" key="3">
    <source>
        <dbReference type="PROSITE-ProRule" id="PRU00176"/>
    </source>
</evidence>
<dbReference type="InterPro" id="IPR000504">
    <property type="entry name" value="RRM_dom"/>
</dbReference>
<dbReference type="InterPro" id="IPR035979">
    <property type="entry name" value="RBD_domain_sf"/>
</dbReference>
<feature type="compositionally biased region" description="Polar residues" evidence="4">
    <location>
        <begin position="32"/>
        <end position="43"/>
    </location>
</feature>
<evidence type="ECO:0000259" key="5">
    <source>
        <dbReference type="PROSITE" id="PS50102"/>
    </source>
</evidence>
<organism evidence="6 7">
    <name type="scientific">Angomonas deanei</name>
    <dbReference type="NCBI Taxonomy" id="59799"/>
    <lineage>
        <taxon>Eukaryota</taxon>
        <taxon>Discoba</taxon>
        <taxon>Euglenozoa</taxon>
        <taxon>Kinetoplastea</taxon>
        <taxon>Metakinetoplastina</taxon>
        <taxon>Trypanosomatida</taxon>
        <taxon>Trypanosomatidae</taxon>
        <taxon>Strigomonadinae</taxon>
        <taxon>Angomonas</taxon>
    </lineage>
</organism>
<keyword evidence="2 3" id="KW-0694">RNA-binding</keyword>
<proteinExistence type="predicted"/>
<feature type="compositionally biased region" description="Low complexity" evidence="4">
    <location>
        <begin position="755"/>
        <end position="766"/>
    </location>
</feature>
<feature type="region of interest" description="Disordered" evidence="4">
    <location>
        <begin position="1"/>
        <end position="46"/>
    </location>
</feature>
<keyword evidence="7" id="KW-1185">Reference proteome</keyword>
<dbReference type="Gene3D" id="3.30.70.330">
    <property type="match status" value="1"/>
</dbReference>
<evidence type="ECO:0000256" key="1">
    <source>
        <dbReference type="ARBA" id="ARBA00022737"/>
    </source>
</evidence>
<dbReference type="PROSITE" id="PS50102">
    <property type="entry name" value="RRM"/>
    <property type="match status" value="1"/>
</dbReference>
<dbReference type="GO" id="GO:0003723">
    <property type="term" value="F:RNA binding"/>
    <property type="evidence" value="ECO:0007669"/>
    <property type="project" value="UniProtKB-UniRule"/>
</dbReference>
<evidence type="ECO:0000256" key="2">
    <source>
        <dbReference type="ARBA" id="ARBA00022884"/>
    </source>
</evidence>
<feature type="compositionally biased region" description="Low complexity" evidence="4">
    <location>
        <begin position="12"/>
        <end position="29"/>
    </location>
</feature>
<evidence type="ECO:0000313" key="6">
    <source>
        <dbReference type="EMBL" id="CAD2222398.1"/>
    </source>
</evidence>
<dbReference type="Proteomes" id="UP000515908">
    <property type="component" value="Chromosome 26"/>
</dbReference>
<feature type="compositionally biased region" description="Pro residues" evidence="4">
    <location>
        <begin position="1"/>
        <end position="10"/>
    </location>
</feature>
<reference evidence="6 7" key="1">
    <citation type="submission" date="2020-08" db="EMBL/GenBank/DDBJ databases">
        <authorList>
            <person name="Newling K."/>
            <person name="Davey J."/>
            <person name="Forrester S."/>
        </authorList>
    </citation>
    <scope>NUCLEOTIDE SEQUENCE [LARGE SCALE GENOMIC DNA]</scope>
    <source>
        <strain evidence="7">Crithidia deanei Carvalho (ATCC PRA-265)</strain>
    </source>
</reference>
<dbReference type="AlphaFoldDB" id="A0A7G2CRF1"/>
<dbReference type="InterPro" id="IPR012677">
    <property type="entry name" value="Nucleotide-bd_a/b_plait_sf"/>
</dbReference>
<feature type="compositionally biased region" description="Low complexity" evidence="4">
    <location>
        <begin position="715"/>
        <end position="726"/>
    </location>
</feature>
<gene>
    <name evidence="6" type="ORF">ADEAN_000994200</name>
</gene>
<protein>
    <recommendedName>
        <fullName evidence="5">RRM domain-containing protein</fullName>
    </recommendedName>
</protein>
<evidence type="ECO:0000256" key="4">
    <source>
        <dbReference type="SAM" id="MobiDB-lite"/>
    </source>
</evidence>
<feature type="region of interest" description="Disordered" evidence="4">
    <location>
        <begin position="715"/>
        <end position="801"/>
    </location>
</feature>
<dbReference type="PANTHER" id="PTHR24012">
    <property type="entry name" value="RNA BINDING PROTEIN"/>
    <property type="match status" value="1"/>
</dbReference>
<feature type="domain" description="RRM" evidence="5">
    <location>
        <begin position="828"/>
        <end position="902"/>
    </location>
</feature>
<sequence>MSSTPPPHPSPVRRSSTTESTDSSNDAASPYFTVTSGSDTPSRLNPAAKEFELPISMPDPSALFAQPSSHNGGLRAAADYAASWKVSAQPRQAAADDTAMEGQFEQFIRQVYSKKCLDANQHMVVVFNLEPRTNRRQLSNMFFPMGACEAIVLDPSELPRNLAAACVSGRRRVGVVFFTRKDFAMVGVEKIDNFVPNGQHQPLAVRYCGPDAEGSILSGAAFAPVELPWMLTTAELSKVQLEMWSRYSPAADKFVLAAVHGLDSSRAPSILSSTVIAKGAVGCEPWPPQGSPKSSWKCKSMSAVVFFRSEEDAKAAVETFSGVIPREQSEPLVVTLLDPSVNVAATRSSPVTLENNADSIALFDQVDQHLLRTYPKNIHLVGVHNLASQTDKSTLFKIFYPMGAYDADLFPEFLNVNGKNRRSGVALFQSEGMAIEAAGKINNFVPHGQTRPLVARYLKRADVERSSTPLAAQGQPLQANRNGAPETLLGVVQEKLLAQLINADELAAAMTDLAKHSKGESNDAAALAELLSSTLRQKKNHAVLMSSPLSTALLELHTNLGIRRWPSGSHKDHGDNQPKNDPKSESFVRAIAREMMLLLTDEKAPSESRSVAAILCAYFFQYTYIPGNPYVLAMELIRTYADKLRGAKQFIAREAGVPTTPEEEAENRPWVTLVDCLEKMTSLWRKLHKSRSKRGDQVKEYESFIADFYGRGVNTSSGSGTSTPRTDAVDLSTESNKRQATVTPSSRPTPRRVVTRTSGSGNSGSAKGKHLSVNESSTAPPQVAISPHSDRTQGISTNTSIESNGNLSRFAKEAPWAALQEPYMDNECTVYITKLPSRFTSGQVRRLLTHYGEFNKVRLCREEKECAGFGGAGSTNYSQLCFGFVEFVESGSAKAMVEYFRNASHTPNPFSFLDDMGSFTKKDIDELCNTRTSQARNRIHDQQRLDAVLRPPSSVDGAAFPNLASGTLIRVRPCLFGLVLPDVTIEAYSAACQQLPPDDESLLSLIHVPAAAAAPSASVAEAGAPSIFANTDVFNAFSTQTGTTRGADDGEEEDDIDDALQMALQAMMQRTTHVVEDDSDDMEDIVPTLQNLMEQLEF</sequence>
<dbReference type="SUPFAM" id="SSF54928">
    <property type="entry name" value="RNA-binding domain, RBD"/>
    <property type="match status" value="3"/>
</dbReference>
<accession>A0A7G2CRF1</accession>
<evidence type="ECO:0000313" key="7">
    <source>
        <dbReference type="Proteomes" id="UP000515908"/>
    </source>
</evidence>
<keyword evidence="1" id="KW-0677">Repeat</keyword>
<feature type="compositionally biased region" description="Polar residues" evidence="4">
    <location>
        <begin position="792"/>
        <end position="801"/>
    </location>
</feature>
<name>A0A7G2CRF1_9TRYP</name>